<sequence>MSTTPESIFLTGATGYVGSALLPIFREAFPQTPITVLVRQATQGELITAAYPNTTFVQGTHDSTSLLKTTAATSHIVVHASDFDHAGATQALLPGTIARQRAGTQPQGIYIGISGAASTVEINGELGELSPKTYSDTTNWDEILDFPSSRPHVEIERQVTRDSEAAGVRAVVLAPPEILHSGLGIGKKDSHAHYHINRALDAGKGQVLGKGKNRTSWIHVEDLGEAVVWFIHEAMKEEMRVEFGMRGYYLAEAGEMSMLERVGVWADELVRLGAIGSRDVEEGRAGEVEWDEKQRFVLGGNMRVRGERLRELGWRPRMTEWEGSFRGAARQEVEKWKGLKNVR</sequence>
<evidence type="ECO:0000259" key="1">
    <source>
        <dbReference type="Pfam" id="PF01370"/>
    </source>
</evidence>
<dbReference type="GeneID" id="54561202"/>
<dbReference type="RefSeq" id="XP_033664306.1">
    <property type="nucleotide sequence ID" value="XM_033807930.1"/>
</dbReference>
<keyword evidence="3" id="KW-1185">Reference proteome</keyword>
<organism evidence="2 3">
    <name type="scientific">Zasmidium cellare ATCC 36951</name>
    <dbReference type="NCBI Taxonomy" id="1080233"/>
    <lineage>
        <taxon>Eukaryota</taxon>
        <taxon>Fungi</taxon>
        <taxon>Dikarya</taxon>
        <taxon>Ascomycota</taxon>
        <taxon>Pezizomycotina</taxon>
        <taxon>Dothideomycetes</taxon>
        <taxon>Dothideomycetidae</taxon>
        <taxon>Mycosphaerellales</taxon>
        <taxon>Mycosphaerellaceae</taxon>
        <taxon>Zasmidium</taxon>
    </lineage>
</organism>
<accession>A0A6A6C8A0</accession>
<dbReference type="PANTHER" id="PTHR48079">
    <property type="entry name" value="PROTEIN YEEZ"/>
    <property type="match status" value="1"/>
</dbReference>
<dbReference type="InterPro" id="IPR051783">
    <property type="entry name" value="NAD(P)-dependent_oxidoreduct"/>
</dbReference>
<dbReference type="PANTHER" id="PTHR48079:SF6">
    <property type="entry name" value="NAD(P)-BINDING DOMAIN-CONTAINING PROTEIN-RELATED"/>
    <property type="match status" value="1"/>
</dbReference>
<proteinExistence type="predicted"/>
<dbReference type="OrthoDB" id="2130169at2759"/>
<name>A0A6A6C8A0_ZASCE</name>
<evidence type="ECO:0000313" key="3">
    <source>
        <dbReference type="Proteomes" id="UP000799537"/>
    </source>
</evidence>
<dbReference type="InterPro" id="IPR036291">
    <property type="entry name" value="NAD(P)-bd_dom_sf"/>
</dbReference>
<evidence type="ECO:0000313" key="2">
    <source>
        <dbReference type="EMBL" id="KAF2163417.1"/>
    </source>
</evidence>
<dbReference type="Pfam" id="PF01370">
    <property type="entry name" value="Epimerase"/>
    <property type="match status" value="1"/>
</dbReference>
<dbReference type="AlphaFoldDB" id="A0A6A6C8A0"/>
<dbReference type="GO" id="GO:0005737">
    <property type="term" value="C:cytoplasm"/>
    <property type="evidence" value="ECO:0007669"/>
    <property type="project" value="TreeGrafter"/>
</dbReference>
<dbReference type="Proteomes" id="UP000799537">
    <property type="component" value="Unassembled WGS sequence"/>
</dbReference>
<dbReference type="EMBL" id="ML993608">
    <property type="protein sequence ID" value="KAF2163417.1"/>
    <property type="molecule type" value="Genomic_DNA"/>
</dbReference>
<reference evidence="2" key="1">
    <citation type="journal article" date="2020" name="Stud. Mycol.">
        <title>101 Dothideomycetes genomes: a test case for predicting lifestyles and emergence of pathogens.</title>
        <authorList>
            <person name="Haridas S."/>
            <person name="Albert R."/>
            <person name="Binder M."/>
            <person name="Bloem J."/>
            <person name="Labutti K."/>
            <person name="Salamov A."/>
            <person name="Andreopoulos B."/>
            <person name="Baker S."/>
            <person name="Barry K."/>
            <person name="Bills G."/>
            <person name="Bluhm B."/>
            <person name="Cannon C."/>
            <person name="Castanera R."/>
            <person name="Culley D."/>
            <person name="Daum C."/>
            <person name="Ezra D."/>
            <person name="Gonzalez J."/>
            <person name="Henrissat B."/>
            <person name="Kuo A."/>
            <person name="Liang C."/>
            <person name="Lipzen A."/>
            <person name="Lutzoni F."/>
            <person name="Magnuson J."/>
            <person name="Mondo S."/>
            <person name="Nolan M."/>
            <person name="Ohm R."/>
            <person name="Pangilinan J."/>
            <person name="Park H.-J."/>
            <person name="Ramirez L."/>
            <person name="Alfaro M."/>
            <person name="Sun H."/>
            <person name="Tritt A."/>
            <person name="Yoshinaga Y."/>
            <person name="Zwiers L.-H."/>
            <person name="Turgeon B."/>
            <person name="Goodwin S."/>
            <person name="Spatafora J."/>
            <person name="Crous P."/>
            <person name="Grigoriev I."/>
        </authorList>
    </citation>
    <scope>NUCLEOTIDE SEQUENCE</scope>
    <source>
        <strain evidence="2">ATCC 36951</strain>
    </source>
</reference>
<dbReference type="GO" id="GO:0004029">
    <property type="term" value="F:aldehyde dehydrogenase (NAD+) activity"/>
    <property type="evidence" value="ECO:0007669"/>
    <property type="project" value="TreeGrafter"/>
</dbReference>
<gene>
    <name evidence="2" type="ORF">M409DRAFT_26033</name>
</gene>
<dbReference type="SUPFAM" id="SSF51735">
    <property type="entry name" value="NAD(P)-binding Rossmann-fold domains"/>
    <property type="match status" value="1"/>
</dbReference>
<dbReference type="Gene3D" id="3.40.50.720">
    <property type="entry name" value="NAD(P)-binding Rossmann-like Domain"/>
    <property type="match status" value="1"/>
</dbReference>
<protein>
    <recommendedName>
        <fullName evidence="1">NAD-dependent epimerase/dehydratase domain-containing protein</fullName>
    </recommendedName>
</protein>
<feature type="domain" description="NAD-dependent epimerase/dehydratase" evidence="1">
    <location>
        <begin position="8"/>
        <end position="233"/>
    </location>
</feature>
<dbReference type="InterPro" id="IPR001509">
    <property type="entry name" value="Epimerase_deHydtase"/>
</dbReference>